<accession>A0A9D9NL85</accession>
<gene>
    <name evidence="1" type="ORF">IAB80_03055</name>
</gene>
<proteinExistence type="predicted"/>
<dbReference type="AlphaFoldDB" id="A0A9D9NL85"/>
<evidence type="ECO:0000313" key="1">
    <source>
        <dbReference type="EMBL" id="MBO8477859.1"/>
    </source>
</evidence>
<reference evidence="1" key="1">
    <citation type="submission" date="2020-10" db="EMBL/GenBank/DDBJ databases">
        <authorList>
            <person name="Gilroy R."/>
        </authorList>
    </citation>
    <scope>NUCLEOTIDE SEQUENCE</scope>
    <source>
        <strain evidence="1">2478</strain>
    </source>
</reference>
<dbReference type="Proteomes" id="UP000823771">
    <property type="component" value="Unassembled WGS sequence"/>
</dbReference>
<name>A0A9D9NL85_9BACT</name>
<comment type="caution">
    <text evidence="1">The sequence shown here is derived from an EMBL/GenBank/DDBJ whole genome shotgun (WGS) entry which is preliminary data.</text>
</comment>
<sequence>MKGFNIKINGRTLSAGVNDVGMSFIFLNCMDGECRITVRGVDRIVGKRYVWAEEQMELGQKVEFEFSDVDSVSQPIKVSEAEMMSLDDIKLEAYRRAKKTLLEEGVI</sequence>
<organism evidence="1 2">
    <name type="scientific">Candidatus Cryptobacteroides excrementipullorum</name>
    <dbReference type="NCBI Taxonomy" id="2840761"/>
    <lineage>
        <taxon>Bacteria</taxon>
        <taxon>Pseudomonadati</taxon>
        <taxon>Bacteroidota</taxon>
        <taxon>Bacteroidia</taxon>
        <taxon>Bacteroidales</taxon>
        <taxon>Candidatus Cryptobacteroides</taxon>
    </lineage>
</organism>
<reference evidence="1" key="2">
    <citation type="journal article" date="2021" name="PeerJ">
        <title>Extensive microbial diversity within the chicken gut microbiome revealed by metagenomics and culture.</title>
        <authorList>
            <person name="Gilroy R."/>
            <person name="Ravi A."/>
            <person name="Getino M."/>
            <person name="Pursley I."/>
            <person name="Horton D.L."/>
            <person name="Alikhan N.F."/>
            <person name="Baker D."/>
            <person name="Gharbi K."/>
            <person name="Hall N."/>
            <person name="Watson M."/>
            <person name="Adriaenssens E.M."/>
            <person name="Foster-Nyarko E."/>
            <person name="Jarju S."/>
            <person name="Secka A."/>
            <person name="Antonio M."/>
            <person name="Oren A."/>
            <person name="Chaudhuri R.R."/>
            <person name="La Ragione R."/>
            <person name="Hildebrand F."/>
            <person name="Pallen M.J."/>
        </authorList>
    </citation>
    <scope>NUCLEOTIDE SEQUENCE</scope>
    <source>
        <strain evidence="1">2478</strain>
    </source>
</reference>
<protein>
    <submittedName>
        <fullName evidence="1">Uncharacterized protein</fullName>
    </submittedName>
</protein>
<evidence type="ECO:0000313" key="2">
    <source>
        <dbReference type="Proteomes" id="UP000823771"/>
    </source>
</evidence>
<dbReference type="EMBL" id="JADILZ010000028">
    <property type="protein sequence ID" value="MBO8477859.1"/>
    <property type="molecule type" value="Genomic_DNA"/>
</dbReference>